<dbReference type="PATRIC" id="fig|1675527.3.peg.4369"/>
<name>A0A0J9H0C5_9RHOB</name>
<dbReference type="Proteomes" id="UP000037178">
    <property type="component" value="Unassembled WGS sequence"/>
</dbReference>
<feature type="chain" id="PRO_5005320014" evidence="1">
    <location>
        <begin position="18"/>
        <end position="128"/>
    </location>
</feature>
<keyword evidence="1" id="KW-0732">Signal</keyword>
<dbReference type="Pfam" id="PF20341">
    <property type="entry name" value="DUF6636"/>
    <property type="match status" value="1"/>
</dbReference>
<evidence type="ECO:0000313" key="2">
    <source>
        <dbReference type="EMBL" id="KMW59188.1"/>
    </source>
</evidence>
<evidence type="ECO:0000313" key="3">
    <source>
        <dbReference type="Proteomes" id="UP000037178"/>
    </source>
</evidence>
<dbReference type="STRING" id="1675527.AIOL_004169"/>
<dbReference type="RefSeq" id="WP_152912617.1">
    <property type="nucleotide sequence ID" value="NZ_LFTY01000002.1"/>
</dbReference>
<protein>
    <submittedName>
        <fullName evidence="2">Uncharacterized protein</fullName>
    </submittedName>
</protein>
<keyword evidence="3" id="KW-1185">Reference proteome</keyword>
<feature type="signal peptide" evidence="1">
    <location>
        <begin position="1"/>
        <end position="17"/>
    </location>
</feature>
<proteinExistence type="predicted"/>
<evidence type="ECO:0000256" key="1">
    <source>
        <dbReference type="SAM" id="SignalP"/>
    </source>
</evidence>
<gene>
    <name evidence="2" type="ORF">AIOL_004169</name>
</gene>
<dbReference type="OrthoDB" id="495539at2"/>
<dbReference type="InterPro" id="IPR046576">
    <property type="entry name" value="DUF6636"/>
</dbReference>
<dbReference type="EMBL" id="LFTY01000002">
    <property type="protein sequence ID" value="KMW59188.1"/>
    <property type="molecule type" value="Genomic_DNA"/>
</dbReference>
<comment type="caution">
    <text evidence="2">The sequence shown here is derived from an EMBL/GenBank/DDBJ whole genome shotgun (WGS) entry which is preliminary data.</text>
</comment>
<organism evidence="2 3">
    <name type="scientific">Candidatus Rhodobacter oscarellae</name>
    <dbReference type="NCBI Taxonomy" id="1675527"/>
    <lineage>
        <taxon>Bacteria</taxon>
        <taxon>Pseudomonadati</taxon>
        <taxon>Pseudomonadota</taxon>
        <taxon>Alphaproteobacteria</taxon>
        <taxon>Rhodobacterales</taxon>
        <taxon>Rhodobacter group</taxon>
        <taxon>Rhodobacter</taxon>
    </lineage>
</organism>
<accession>A0A0J9H0C5</accession>
<dbReference type="AlphaFoldDB" id="A0A0J9H0C5"/>
<reference evidence="2 3" key="1">
    <citation type="submission" date="2015-06" db="EMBL/GenBank/DDBJ databases">
        <title>Draft genome sequence of an Alphaproteobacteria species associated to the Mediterranean sponge Oscarella lobularis.</title>
        <authorList>
            <person name="Jourda C."/>
            <person name="Santini S."/>
            <person name="Claverie J.-M."/>
        </authorList>
    </citation>
    <scope>NUCLEOTIDE SEQUENCE [LARGE SCALE GENOMIC DNA]</scope>
    <source>
        <strain evidence="2">IGS</strain>
    </source>
</reference>
<sequence>MLRYIALLSCLAGPALADGFGFRTPSANIFCNGSLQGGAQLYCTIINHNGSGGCASGRQFDMRMGERGRVQATCGRPSGKASRYTDIAEYGATGNFGRITCTSQTTGFTCTNADGHGFFLSRAKQLVF</sequence>